<dbReference type="Proteomes" id="UP001148125">
    <property type="component" value="Unassembled WGS sequence"/>
</dbReference>
<dbReference type="EMBL" id="JAOTPO010000004">
    <property type="protein sequence ID" value="MDE5413416.1"/>
    <property type="molecule type" value="Genomic_DNA"/>
</dbReference>
<dbReference type="Pfam" id="PF01740">
    <property type="entry name" value="STAS"/>
    <property type="match status" value="1"/>
</dbReference>
<feature type="transmembrane region" description="Helical" evidence="5">
    <location>
        <begin position="387"/>
        <end position="414"/>
    </location>
</feature>
<feature type="domain" description="STAS" evidence="6">
    <location>
        <begin position="438"/>
        <end position="551"/>
    </location>
</feature>
<evidence type="ECO:0000256" key="5">
    <source>
        <dbReference type="SAM" id="Phobius"/>
    </source>
</evidence>
<dbReference type="Gene3D" id="3.30.750.24">
    <property type="entry name" value="STAS domain"/>
    <property type="match status" value="1"/>
</dbReference>
<feature type="transmembrane region" description="Helical" evidence="5">
    <location>
        <begin position="292"/>
        <end position="312"/>
    </location>
</feature>
<feature type="transmembrane region" description="Helical" evidence="5">
    <location>
        <begin position="202"/>
        <end position="220"/>
    </location>
</feature>
<feature type="transmembrane region" description="Helical" evidence="5">
    <location>
        <begin position="24"/>
        <end position="44"/>
    </location>
</feature>
<evidence type="ECO:0000256" key="4">
    <source>
        <dbReference type="ARBA" id="ARBA00023136"/>
    </source>
</evidence>
<dbReference type="PROSITE" id="PS50801">
    <property type="entry name" value="STAS"/>
    <property type="match status" value="1"/>
</dbReference>
<dbReference type="PANTHER" id="PTHR11814">
    <property type="entry name" value="SULFATE TRANSPORTER"/>
    <property type="match status" value="1"/>
</dbReference>
<name>A0ABT5VE55_9BACI</name>
<dbReference type="RefSeq" id="WP_275118033.1">
    <property type="nucleotide sequence ID" value="NZ_JAOTPO010000004.1"/>
</dbReference>
<gene>
    <name evidence="7" type="primary">sulP</name>
    <name evidence="7" type="ORF">N7Z68_08455</name>
</gene>
<feature type="transmembrane region" description="Helical" evidence="5">
    <location>
        <begin position="73"/>
        <end position="92"/>
    </location>
</feature>
<feature type="transmembrane region" description="Helical" evidence="5">
    <location>
        <begin position="252"/>
        <end position="272"/>
    </location>
</feature>
<evidence type="ECO:0000256" key="2">
    <source>
        <dbReference type="ARBA" id="ARBA00022692"/>
    </source>
</evidence>
<feature type="transmembrane region" description="Helical" evidence="5">
    <location>
        <begin position="99"/>
        <end position="119"/>
    </location>
</feature>
<dbReference type="Pfam" id="PF00916">
    <property type="entry name" value="Sulfate_transp"/>
    <property type="match status" value="1"/>
</dbReference>
<feature type="transmembrane region" description="Helical" evidence="5">
    <location>
        <begin position="125"/>
        <end position="147"/>
    </location>
</feature>
<dbReference type="InterPro" id="IPR036513">
    <property type="entry name" value="STAS_dom_sf"/>
</dbReference>
<protein>
    <submittedName>
        <fullName evidence="7">Sulfate permease</fullName>
    </submittedName>
</protein>
<comment type="caution">
    <text evidence="7">The sequence shown here is derived from an EMBL/GenBank/DDBJ whole genome shotgun (WGS) entry which is preliminary data.</text>
</comment>
<feature type="transmembrane region" description="Helical" evidence="5">
    <location>
        <begin position="51"/>
        <end position="67"/>
    </location>
</feature>
<evidence type="ECO:0000256" key="3">
    <source>
        <dbReference type="ARBA" id="ARBA00022989"/>
    </source>
</evidence>
<proteinExistence type="predicted"/>
<feature type="transmembrane region" description="Helical" evidence="5">
    <location>
        <begin position="348"/>
        <end position="366"/>
    </location>
</feature>
<keyword evidence="8" id="KW-1185">Reference proteome</keyword>
<keyword evidence="2 5" id="KW-0812">Transmembrane</keyword>
<evidence type="ECO:0000256" key="1">
    <source>
        <dbReference type="ARBA" id="ARBA00004141"/>
    </source>
</evidence>
<feature type="transmembrane region" description="Helical" evidence="5">
    <location>
        <begin position="178"/>
        <end position="196"/>
    </location>
</feature>
<evidence type="ECO:0000313" key="8">
    <source>
        <dbReference type="Proteomes" id="UP001148125"/>
    </source>
</evidence>
<dbReference type="SUPFAM" id="SSF52091">
    <property type="entry name" value="SpoIIaa-like"/>
    <property type="match status" value="1"/>
</dbReference>
<dbReference type="InterPro" id="IPR001902">
    <property type="entry name" value="SLC26A/SulP_fam"/>
</dbReference>
<evidence type="ECO:0000313" key="7">
    <source>
        <dbReference type="EMBL" id="MDE5413416.1"/>
    </source>
</evidence>
<sequence>MLKKWFPIIDWMSNYQRGFLKGDISAGVIVAVMLIPQGMAYAMLAGIDPVIGLYAVTVPLLIYAIFASSRQLAVGPVAMVSLLVFTGVSSIVEPGTPEFLNYVILLALMVGVIQLVLGLTKAGFIVNFLSHAVISGFTSAAAIVIALSQIKHLLGVNLQSHDYTHQFILEVFQRVSDIHLLTFFFGITSILILVFLKKYVPVVPGPIFVVAFSILVTYFYRLDEMGLKIVGDIPKGLPSFSIPVANIEAFQVLLPTALMISFIAFMESIAVAKAIAVKEKYKVDPNQELKGLGLANIFSSFIASMPVTGGFSRTAVNYQSGAKTGLASIISAVLIIITLLFLTPLFYYLPNAVLAAIIIVAVYSLIDINEAKHLFKVKKIDGWVLTVTFFLTLFIGIEIGILIGIVVSLVVFIWRSAYPHIAEVGYLKEQNVFRNVKRFPEVTTYQDALILRVDRSLYFANMSFLESKIEECLTTRPVKWLILDMSAVNDMDAVAIDQLEEIMNVCKEMNVTCILTGIKGPVRDLVEKAGWNRRYEKQIDYYSVDHAIKELKLKENVV</sequence>
<dbReference type="InterPro" id="IPR002645">
    <property type="entry name" value="STAS_dom"/>
</dbReference>
<keyword evidence="3 5" id="KW-1133">Transmembrane helix</keyword>
<dbReference type="CDD" id="cd07042">
    <property type="entry name" value="STAS_SulP_like_sulfate_transporter"/>
    <property type="match status" value="1"/>
</dbReference>
<reference evidence="7" key="1">
    <citation type="submission" date="2024-05" db="EMBL/GenBank/DDBJ databases">
        <title>Alkalihalobacillus sp. strain MEB203 novel alkaliphilic bacterium from Lonar Lake, India.</title>
        <authorList>
            <person name="Joshi A."/>
            <person name="Thite S."/>
            <person name="Mengade P."/>
        </authorList>
    </citation>
    <scope>NUCLEOTIDE SEQUENCE</scope>
    <source>
        <strain evidence="7">MEB 203</strain>
    </source>
</reference>
<evidence type="ECO:0000259" key="6">
    <source>
        <dbReference type="PROSITE" id="PS50801"/>
    </source>
</evidence>
<keyword evidence="4 5" id="KW-0472">Membrane</keyword>
<dbReference type="InterPro" id="IPR011547">
    <property type="entry name" value="SLC26A/SulP_dom"/>
</dbReference>
<organism evidence="7 8">
    <name type="scientific">Alkalihalobacterium chitinilyticum</name>
    <dbReference type="NCBI Taxonomy" id="2980103"/>
    <lineage>
        <taxon>Bacteria</taxon>
        <taxon>Bacillati</taxon>
        <taxon>Bacillota</taxon>
        <taxon>Bacilli</taxon>
        <taxon>Bacillales</taxon>
        <taxon>Bacillaceae</taxon>
        <taxon>Alkalihalobacterium</taxon>
    </lineage>
</organism>
<accession>A0ABT5VE55</accession>
<dbReference type="NCBIfam" id="TIGR00815">
    <property type="entry name" value="sulP"/>
    <property type="match status" value="1"/>
</dbReference>
<feature type="transmembrane region" description="Helical" evidence="5">
    <location>
        <begin position="324"/>
        <end position="342"/>
    </location>
</feature>
<comment type="subcellular location">
    <subcellularLocation>
        <location evidence="1">Membrane</location>
        <topology evidence="1">Multi-pass membrane protein</topology>
    </subcellularLocation>
</comment>